<organism evidence="4 5">
    <name type="scientific">Sinomonas terrae</name>
    <dbReference type="NCBI Taxonomy" id="2908838"/>
    <lineage>
        <taxon>Bacteria</taxon>
        <taxon>Bacillati</taxon>
        <taxon>Actinomycetota</taxon>
        <taxon>Actinomycetes</taxon>
        <taxon>Micrococcales</taxon>
        <taxon>Micrococcaceae</taxon>
        <taxon>Sinomonas</taxon>
    </lineage>
</organism>
<sequence length="412" mass="44658">MPTQTHAAGGARRGRLKASPAKAETLKKLRSSVGQLSTTTTRELERALPWYGRLSADERSALGLVAQNGIAAFVTWYERPSLPSWVLSDVFGNAPTELTRSISLQKALQLIRIVVEVVEDQVPNLASEDDQPALREAVLRYSREVAFAAADVYARAAETRGSWDTRLEALIVDAILRGENTDALRSRIAALGWKAQDNFAVMVGSSPLEPSPSYVGDMRRTASRYAKDALVGIQGDRLILILGGVEEDETAYTRLSELFAPGPVVFGPRADSLPEVSSSAQAAFAGLSAARAWPNAPRPVAADDLLPERVAAGDDAARRALVQKIYRPLLAASNGLVETLSAYLELGHSLEATARELFVHANTVRYRLRRVCDVTGWDPLLPREAFVLQTALVVGRLAAQPSARDRPARQST</sequence>
<dbReference type="InterPro" id="IPR041522">
    <property type="entry name" value="CdaR_GGDEF"/>
</dbReference>
<proteinExistence type="inferred from homology"/>
<accession>A0ABS9TZU9</accession>
<dbReference type="PANTHER" id="PTHR33744:SF7">
    <property type="entry name" value="PUCR FAMILY TRANSCRIPTIONAL REGULATOR"/>
    <property type="match status" value="1"/>
</dbReference>
<evidence type="ECO:0000313" key="5">
    <source>
        <dbReference type="Proteomes" id="UP001202922"/>
    </source>
</evidence>
<dbReference type="EMBL" id="JAKZBV010000001">
    <property type="protein sequence ID" value="MCH6469956.1"/>
    <property type="molecule type" value="Genomic_DNA"/>
</dbReference>
<dbReference type="RefSeq" id="WP_241053435.1">
    <property type="nucleotide sequence ID" value="NZ_JAKZBV010000001.1"/>
</dbReference>
<feature type="domain" description="CdaR GGDEF-like" evidence="3">
    <location>
        <begin position="178"/>
        <end position="287"/>
    </location>
</feature>
<dbReference type="Pfam" id="PF13556">
    <property type="entry name" value="HTH_30"/>
    <property type="match status" value="1"/>
</dbReference>
<evidence type="ECO:0000313" key="4">
    <source>
        <dbReference type="EMBL" id="MCH6469956.1"/>
    </source>
</evidence>
<dbReference type="InterPro" id="IPR042070">
    <property type="entry name" value="PucR_C-HTH_sf"/>
</dbReference>
<dbReference type="InterPro" id="IPR025736">
    <property type="entry name" value="PucR_C-HTH_dom"/>
</dbReference>
<dbReference type="Gene3D" id="1.10.10.2840">
    <property type="entry name" value="PucR C-terminal helix-turn-helix domain"/>
    <property type="match status" value="1"/>
</dbReference>
<dbReference type="InterPro" id="IPR051448">
    <property type="entry name" value="CdaR-like_regulators"/>
</dbReference>
<keyword evidence="5" id="KW-1185">Reference proteome</keyword>
<protein>
    <submittedName>
        <fullName evidence="4">Helix-turn-helix domain-containing protein</fullName>
    </submittedName>
</protein>
<comment type="similarity">
    <text evidence="1">Belongs to the CdaR family.</text>
</comment>
<evidence type="ECO:0000259" key="3">
    <source>
        <dbReference type="Pfam" id="PF17853"/>
    </source>
</evidence>
<comment type="caution">
    <text evidence="4">The sequence shown here is derived from an EMBL/GenBank/DDBJ whole genome shotgun (WGS) entry which is preliminary data.</text>
</comment>
<dbReference type="Proteomes" id="UP001202922">
    <property type="component" value="Unassembled WGS sequence"/>
</dbReference>
<evidence type="ECO:0000259" key="2">
    <source>
        <dbReference type="Pfam" id="PF13556"/>
    </source>
</evidence>
<evidence type="ECO:0000256" key="1">
    <source>
        <dbReference type="ARBA" id="ARBA00006754"/>
    </source>
</evidence>
<feature type="domain" description="PucR C-terminal helix-turn-helix" evidence="2">
    <location>
        <begin position="336"/>
        <end position="393"/>
    </location>
</feature>
<reference evidence="4 5" key="1">
    <citation type="submission" date="2022-03" db="EMBL/GenBank/DDBJ databases">
        <title>Sinomonas sp. isolated from a soil.</title>
        <authorList>
            <person name="Han J."/>
            <person name="Kim D.-U."/>
        </authorList>
    </citation>
    <scope>NUCLEOTIDE SEQUENCE [LARGE SCALE GENOMIC DNA]</scope>
    <source>
        <strain evidence="4 5">5-5</strain>
    </source>
</reference>
<dbReference type="PANTHER" id="PTHR33744">
    <property type="entry name" value="CARBOHYDRATE DIACID REGULATOR"/>
    <property type="match status" value="1"/>
</dbReference>
<name>A0ABS9TZU9_9MICC</name>
<dbReference type="Pfam" id="PF17853">
    <property type="entry name" value="GGDEF_2"/>
    <property type="match status" value="1"/>
</dbReference>
<gene>
    <name evidence="4" type="ORF">L0M17_08165</name>
</gene>